<dbReference type="GO" id="GO:0042732">
    <property type="term" value="P:D-xylose metabolic process"/>
    <property type="evidence" value="ECO:0007669"/>
    <property type="project" value="UniProtKB-KW"/>
</dbReference>
<dbReference type="KEGG" id="flh:EJ997_12615"/>
<dbReference type="Pfam" id="PF02782">
    <property type="entry name" value="FGGY_C"/>
    <property type="match status" value="1"/>
</dbReference>
<dbReference type="GO" id="GO:0016301">
    <property type="term" value="F:kinase activity"/>
    <property type="evidence" value="ECO:0007669"/>
    <property type="project" value="UniProtKB-KW"/>
</dbReference>
<protein>
    <submittedName>
        <fullName evidence="7">Xylulose kinase</fullName>
    </submittedName>
</protein>
<dbReference type="InterPro" id="IPR000577">
    <property type="entry name" value="Carb_kinase_FGGY"/>
</dbReference>
<reference evidence="7 8" key="1">
    <citation type="submission" date="2018-12" db="EMBL/GenBank/DDBJ databases">
        <title>Complete genome sequence of Flaviflexus sp. H23T48.</title>
        <authorList>
            <person name="Bae J.-W."/>
            <person name="Lee J.-Y."/>
        </authorList>
    </citation>
    <scope>NUCLEOTIDE SEQUENCE [LARGE SCALE GENOMIC DNA]</scope>
    <source>
        <strain evidence="7 8">H23T48</strain>
    </source>
</reference>
<keyword evidence="2" id="KW-0119">Carbohydrate metabolism</keyword>
<dbReference type="InterPro" id="IPR050406">
    <property type="entry name" value="FGGY_Carb_Kinase"/>
</dbReference>
<comment type="similarity">
    <text evidence="1">Belongs to the FGGY kinase family.</text>
</comment>
<organism evidence="7 8">
    <name type="scientific">Flaviflexus ciconiae</name>
    <dbReference type="NCBI Taxonomy" id="2496867"/>
    <lineage>
        <taxon>Bacteria</taxon>
        <taxon>Bacillati</taxon>
        <taxon>Actinomycetota</taxon>
        <taxon>Actinomycetes</taxon>
        <taxon>Actinomycetales</taxon>
        <taxon>Actinomycetaceae</taxon>
        <taxon>Flaviflexus</taxon>
    </lineage>
</organism>
<name>A0A3Q9G9F4_9ACTO</name>
<dbReference type="RefSeq" id="WP_126704852.1">
    <property type="nucleotide sequence ID" value="NZ_CP034593.1"/>
</dbReference>
<feature type="domain" description="Carbohydrate kinase FGGY N-terminal" evidence="5">
    <location>
        <begin position="4"/>
        <end position="249"/>
    </location>
</feature>
<keyword evidence="8" id="KW-1185">Reference proteome</keyword>
<gene>
    <name evidence="7" type="ORF">EJ997_12615</name>
</gene>
<keyword evidence="4 7" id="KW-0418">Kinase</keyword>
<dbReference type="Proteomes" id="UP000280344">
    <property type="component" value="Chromosome"/>
</dbReference>
<dbReference type="PANTHER" id="PTHR43095:SF5">
    <property type="entry name" value="XYLULOSE KINASE"/>
    <property type="match status" value="1"/>
</dbReference>
<evidence type="ECO:0000256" key="3">
    <source>
        <dbReference type="ARBA" id="ARBA00022679"/>
    </source>
</evidence>
<evidence type="ECO:0000259" key="6">
    <source>
        <dbReference type="Pfam" id="PF02782"/>
    </source>
</evidence>
<proteinExistence type="inferred from homology"/>
<keyword evidence="2" id="KW-0859">Xylose metabolism</keyword>
<keyword evidence="3" id="KW-0808">Transferase</keyword>
<feature type="domain" description="Carbohydrate kinase FGGY C-terminal" evidence="6">
    <location>
        <begin position="260"/>
        <end position="458"/>
    </location>
</feature>
<dbReference type="PANTHER" id="PTHR43095">
    <property type="entry name" value="SUGAR KINASE"/>
    <property type="match status" value="1"/>
</dbReference>
<evidence type="ECO:0000313" key="8">
    <source>
        <dbReference type="Proteomes" id="UP000280344"/>
    </source>
</evidence>
<evidence type="ECO:0000256" key="1">
    <source>
        <dbReference type="ARBA" id="ARBA00009156"/>
    </source>
</evidence>
<dbReference type="InterPro" id="IPR018485">
    <property type="entry name" value="FGGY_C"/>
</dbReference>
<dbReference type="Gene3D" id="3.30.420.40">
    <property type="match status" value="2"/>
</dbReference>
<dbReference type="OrthoDB" id="9761504at2"/>
<evidence type="ECO:0000256" key="4">
    <source>
        <dbReference type="ARBA" id="ARBA00022777"/>
    </source>
</evidence>
<dbReference type="CDD" id="cd07779">
    <property type="entry name" value="ASKHA_NBD_FGGY_YgcE-like"/>
    <property type="match status" value="1"/>
</dbReference>
<dbReference type="AlphaFoldDB" id="A0A3Q9G9F4"/>
<accession>A0A3Q9G9F4</accession>
<dbReference type="SUPFAM" id="SSF53067">
    <property type="entry name" value="Actin-like ATPase domain"/>
    <property type="match status" value="2"/>
</dbReference>
<dbReference type="Pfam" id="PF00370">
    <property type="entry name" value="FGGY_N"/>
    <property type="match status" value="1"/>
</dbReference>
<evidence type="ECO:0000259" key="5">
    <source>
        <dbReference type="Pfam" id="PF00370"/>
    </source>
</evidence>
<sequence length="524" mass="57146">MEKYFAGIDAGTTGTTVMIFDDQGNIMSSGYSEYRTKHPHPGWVDQDMHELWAGLCIAAKQATSRFKGDISQVVSIGVSSQRGSFVPVDENWDPLIDSIVWSDTRATKEAQWINKEFGHDEYYSITGLNPSAIWVYPKIKWLKDNRPEVYEKTWKFVNGQEWILHNLGSTELFANPSALNYNGMFDITTLNYAPELFDRAGLDMDLMPPLVPDLRRVGTVSAAGAAATGFAEGTVLSPGGGDQQCAAVGSGVNKAGMAELSLGTAAVMVAQLDEAPDMVENLTSGVSFGAHAIPHRWDMEGTAHAAGVVLRWWRDTYGQPEVEAAKALDLNPYDIITLEAAEAPIGCHGLLFFPFFNSQANPHFHDNARGGMLGITQIHTRKHAARAVLEGVIYELRMAVEAMEGALGRPFDTIRLSGGGAKSLFWSQMQADIYGRRVERLKVSECAVLGAAILGAVGAGALPDLDEAIENMVHTHGFIEPNMANHAVYTEYFHVFEKAFLALVDGNVYDELAEVTSRHSQGTA</sequence>
<dbReference type="PIRSF" id="PIRSF000538">
    <property type="entry name" value="GlpK"/>
    <property type="match status" value="1"/>
</dbReference>
<dbReference type="EMBL" id="CP034593">
    <property type="protein sequence ID" value="AZQ78052.1"/>
    <property type="molecule type" value="Genomic_DNA"/>
</dbReference>
<evidence type="ECO:0000256" key="2">
    <source>
        <dbReference type="ARBA" id="ARBA00022629"/>
    </source>
</evidence>
<dbReference type="InterPro" id="IPR043129">
    <property type="entry name" value="ATPase_NBD"/>
</dbReference>
<dbReference type="InterPro" id="IPR018484">
    <property type="entry name" value="FGGY_N"/>
</dbReference>
<evidence type="ECO:0000313" key="7">
    <source>
        <dbReference type="EMBL" id="AZQ78052.1"/>
    </source>
</evidence>